<sequence length="181" mass="20432">MAGRYALLSRDLKERPLRKKASTEMRKERVTQHDFGSHVKVLRKVSCAELEPGMFARWAESSPTSESSPLERKKWEPQGRAPSVPRELSLWKRHEKTESAIALVIAPKAIVDVTIYYYIRAMNSPVEPTSRCSYLGPRPDHPIRSKIQAWFSSQSNFVTFVYPSDGCPFGGSLGTDSLCSD</sequence>
<evidence type="ECO:0000313" key="3">
    <source>
        <dbReference type="Proteomes" id="UP000734854"/>
    </source>
</evidence>
<dbReference type="Proteomes" id="UP000734854">
    <property type="component" value="Unassembled WGS sequence"/>
</dbReference>
<dbReference type="EMBL" id="JACMSC010000023">
    <property type="protein sequence ID" value="KAG6467776.1"/>
    <property type="molecule type" value="Genomic_DNA"/>
</dbReference>
<keyword evidence="3" id="KW-1185">Reference proteome</keyword>
<comment type="caution">
    <text evidence="2">The sequence shown here is derived from an EMBL/GenBank/DDBJ whole genome shotgun (WGS) entry which is preliminary data.</text>
</comment>
<geneLocation type="mitochondrion" evidence="2"/>
<protein>
    <submittedName>
        <fullName evidence="2">Uncharacterized protein</fullName>
    </submittedName>
</protein>
<name>A0A8J5ENK3_ZINOF</name>
<gene>
    <name evidence="2" type="ORF">ZIOFF_074283</name>
</gene>
<organism evidence="2 3">
    <name type="scientific">Zingiber officinale</name>
    <name type="common">Ginger</name>
    <name type="synonym">Amomum zingiber</name>
    <dbReference type="NCBI Taxonomy" id="94328"/>
    <lineage>
        <taxon>Eukaryota</taxon>
        <taxon>Viridiplantae</taxon>
        <taxon>Streptophyta</taxon>
        <taxon>Embryophyta</taxon>
        <taxon>Tracheophyta</taxon>
        <taxon>Spermatophyta</taxon>
        <taxon>Magnoliopsida</taxon>
        <taxon>Liliopsida</taxon>
        <taxon>Zingiberales</taxon>
        <taxon>Zingiberaceae</taxon>
        <taxon>Zingiber</taxon>
    </lineage>
</organism>
<dbReference type="AlphaFoldDB" id="A0A8J5ENK3"/>
<accession>A0A8J5ENK3</accession>
<evidence type="ECO:0000313" key="2">
    <source>
        <dbReference type="EMBL" id="KAG6467776.1"/>
    </source>
</evidence>
<reference evidence="2 3" key="1">
    <citation type="submission" date="2020-08" db="EMBL/GenBank/DDBJ databases">
        <title>Plant Genome Project.</title>
        <authorList>
            <person name="Zhang R.-G."/>
        </authorList>
    </citation>
    <scope>NUCLEOTIDE SEQUENCE [LARGE SCALE GENOMIC DNA]</scope>
    <source>
        <tissue evidence="2">Rhizome</tissue>
    </source>
</reference>
<evidence type="ECO:0000256" key="1">
    <source>
        <dbReference type="SAM" id="MobiDB-lite"/>
    </source>
</evidence>
<keyword evidence="2" id="KW-0496">Mitochondrion</keyword>
<feature type="region of interest" description="Disordered" evidence="1">
    <location>
        <begin position="58"/>
        <end position="81"/>
    </location>
</feature>
<proteinExistence type="predicted"/>